<proteinExistence type="predicted"/>
<gene>
    <name evidence="2" type="ORF">TVY486_1117960</name>
</gene>
<reference evidence="2" key="1">
    <citation type="journal article" date="2012" name="Proc. Natl. Acad. Sci. U.S.A.">
        <title>Antigenic diversity is generated by distinct evolutionary mechanisms in African trypanosome species.</title>
        <authorList>
            <person name="Jackson A.P."/>
            <person name="Berry A."/>
            <person name="Aslett M."/>
            <person name="Allison H.C."/>
            <person name="Burton P."/>
            <person name="Vavrova-Anderson J."/>
            <person name="Brown R."/>
            <person name="Browne H."/>
            <person name="Corton N."/>
            <person name="Hauser H."/>
            <person name="Gamble J."/>
            <person name="Gilderthorp R."/>
            <person name="Marcello L."/>
            <person name="McQuillan J."/>
            <person name="Otto T.D."/>
            <person name="Quail M.A."/>
            <person name="Sanders M.J."/>
            <person name="van Tonder A."/>
            <person name="Ginger M.L."/>
            <person name="Field M.C."/>
            <person name="Barry J.D."/>
            <person name="Hertz-Fowler C."/>
            <person name="Berriman M."/>
        </authorList>
    </citation>
    <scope>NUCLEOTIDE SEQUENCE</scope>
    <source>
        <strain evidence="2">Y486</strain>
    </source>
</reference>
<dbReference type="AlphaFoldDB" id="G0U9M6"/>
<dbReference type="EMBL" id="HE573027">
    <property type="protein sequence ID" value="CCC54312.1"/>
    <property type="molecule type" value="Genomic_DNA"/>
</dbReference>
<sequence>MMCHVVFFKARTMYPLMRYMGEKKTEKKCEISQRIKERGSTIKVSSMVAKRSRQTYVRFLNTEGAGTHHGMDLRDVTHYKSKGDKKHGTGTPRETAGMNPHLLNS</sequence>
<evidence type="ECO:0000256" key="1">
    <source>
        <dbReference type="SAM" id="MobiDB-lite"/>
    </source>
</evidence>
<accession>G0U9M6</accession>
<organism evidence="2">
    <name type="scientific">Trypanosoma vivax (strain Y486)</name>
    <dbReference type="NCBI Taxonomy" id="1055687"/>
    <lineage>
        <taxon>Eukaryota</taxon>
        <taxon>Discoba</taxon>
        <taxon>Euglenozoa</taxon>
        <taxon>Kinetoplastea</taxon>
        <taxon>Metakinetoplastina</taxon>
        <taxon>Trypanosomatida</taxon>
        <taxon>Trypanosomatidae</taxon>
        <taxon>Trypanosoma</taxon>
        <taxon>Duttonella</taxon>
    </lineage>
</organism>
<name>G0U9M6_TRYVY</name>
<protein>
    <submittedName>
        <fullName evidence="2">Uncharacterized protein</fullName>
    </submittedName>
</protein>
<feature type="region of interest" description="Disordered" evidence="1">
    <location>
        <begin position="78"/>
        <end position="105"/>
    </location>
</feature>
<evidence type="ECO:0000313" key="2">
    <source>
        <dbReference type="EMBL" id="CCC54312.1"/>
    </source>
</evidence>